<keyword evidence="4" id="KW-0131">Cell cycle</keyword>
<dbReference type="InterPro" id="IPR048258">
    <property type="entry name" value="Cyclins_cyclin-box"/>
</dbReference>
<evidence type="ECO:0000256" key="6">
    <source>
        <dbReference type="SAM" id="MobiDB-lite"/>
    </source>
</evidence>
<dbReference type="InterPro" id="IPR013763">
    <property type="entry name" value="Cyclin-like_dom"/>
</dbReference>
<dbReference type="CDD" id="cd20543">
    <property type="entry name" value="CYCLIN_AtCycD-like_rpt1"/>
    <property type="match status" value="1"/>
</dbReference>
<dbReference type="EMBL" id="JACGWM010000005">
    <property type="protein sequence ID" value="KAL0372407.1"/>
    <property type="molecule type" value="Genomic_DNA"/>
</dbReference>
<accession>A0AAW2QXB4</accession>
<keyword evidence="2" id="KW-0132">Cell division</keyword>
<dbReference type="InterPro" id="IPR039361">
    <property type="entry name" value="Cyclin"/>
</dbReference>
<feature type="domain" description="Cyclin-like" evidence="7">
    <location>
        <begin position="79"/>
        <end position="167"/>
    </location>
</feature>
<gene>
    <name evidence="8" type="ORF">Scaly_0922300</name>
</gene>
<reference evidence="8" key="2">
    <citation type="journal article" date="2024" name="Plant">
        <title>Genomic evolution and insights into agronomic trait innovations of Sesamum species.</title>
        <authorList>
            <person name="Miao H."/>
            <person name="Wang L."/>
            <person name="Qu L."/>
            <person name="Liu H."/>
            <person name="Sun Y."/>
            <person name="Le M."/>
            <person name="Wang Q."/>
            <person name="Wei S."/>
            <person name="Zheng Y."/>
            <person name="Lin W."/>
            <person name="Duan Y."/>
            <person name="Cao H."/>
            <person name="Xiong S."/>
            <person name="Wang X."/>
            <person name="Wei L."/>
            <person name="Li C."/>
            <person name="Ma Q."/>
            <person name="Ju M."/>
            <person name="Zhao R."/>
            <person name="Li G."/>
            <person name="Mu C."/>
            <person name="Tian Q."/>
            <person name="Mei H."/>
            <person name="Zhang T."/>
            <person name="Gao T."/>
            <person name="Zhang H."/>
        </authorList>
    </citation>
    <scope>NUCLEOTIDE SEQUENCE</scope>
    <source>
        <strain evidence="8">KEN8</strain>
    </source>
</reference>
<evidence type="ECO:0000313" key="8">
    <source>
        <dbReference type="EMBL" id="KAL0372407.1"/>
    </source>
</evidence>
<evidence type="ECO:0000256" key="5">
    <source>
        <dbReference type="RuleBase" id="RU000383"/>
    </source>
</evidence>
<evidence type="ECO:0000259" key="7">
    <source>
        <dbReference type="SMART" id="SM00385"/>
    </source>
</evidence>
<evidence type="ECO:0000256" key="1">
    <source>
        <dbReference type="ARBA" id="ARBA00009065"/>
    </source>
</evidence>
<feature type="region of interest" description="Disordered" evidence="6">
    <location>
        <begin position="293"/>
        <end position="313"/>
    </location>
</feature>
<evidence type="ECO:0000256" key="2">
    <source>
        <dbReference type="ARBA" id="ARBA00022618"/>
    </source>
</evidence>
<feature type="compositionally biased region" description="Low complexity" evidence="6">
    <location>
        <begin position="296"/>
        <end position="313"/>
    </location>
</feature>
<reference evidence="8" key="1">
    <citation type="submission" date="2020-06" db="EMBL/GenBank/DDBJ databases">
        <authorList>
            <person name="Li T."/>
            <person name="Hu X."/>
            <person name="Zhang T."/>
            <person name="Song X."/>
            <person name="Zhang H."/>
            <person name="Dai N."/>
            <person name="Sheng W."/>
            <person name="Hou X."/>
            <person name="Wei L."/>
        </authorList>
    </citation>
    <scope>NUCLEOTIDE SEQUENCE</scope>
    <source>
        <strain evidence="8">KEN8</strain>
        <tissue evidence="8">Leaf</tissue>
    </source>
</reference>
<evidence type="ECO:0000256" key="3">
    <source>
        <dbReference type="ARBA" id="ARBA00023127"/>
    </source>
</evidence>
<protein>
    <submittedName>
        <fullName evidence="8">Cyclin-D1-1</fullName>
    </submittedName>
</protein>
<dbReference type="SUPFAM" id="SSF47954">
    <property type="entry name" value="Cyclin-like"/>
    <property type="match status" value="1"/>
</dbReference>
<proteinExistence type="inferred from homology"/>
<dbReference type="GO" id="GO:0051301">
    <property type="term" value="P:cell division"/>
    <property type="evidence" value="ECO:0007669"/>
    <property type="project" value="UniProtKB-KW"/>
</dbReference>
<name>A0AAW2QXB4_9LAMI</name>
<comment type="similarity">
    <text evidence="1">Belongs to the cyclin family. Cyclin D subfamily.</text>
</comment>
<comment type="caution">
    <text evidence="8">The sequence shown here is derived from an EMBL/GenBank/DDBJ whole genome shotgun (WGS) entry which is preliminary data.</text>
</comment>
<dbReference type="InterPro" id="IPR036915">
    <property type="entry name" value="Cyclin-like_sf"/>
</dbReference>
<organism evidence="8">
    <name type="scientific">Sesamum calycinum</name>
    <dbReference type="NCBI Taxonomy" id="2727403"/>
    <lineage>
        <taxon>Eukaryota</taxon>
        <taxon>Viridiplantae</taxon>
        <taxon>Streptophyta</taxon>
        <taxon>Embryophyta</taxon>
        <taxon>Tracheophyta</taxon>
        <taxon>Spermatophyta</taxon>
        <taxon>Magnoliopsida</taxon>
        <taxon>eudicotyledons</taxon>
        <taxon>Gunneridae</taxon>
        <taxon>Pentapetalae</taxon>
        <taxon>asterids</taxon>
        <taxon>lamiids</taxon>
        <taxon>Lamiales</taxon>
        <taxon>Pedaliaceae</taxon>
        <taxon>Sesamum</taxon>
    </lineage>
</organism>
<dbReference type="Pfam" id="PF00134">
    <property type="entry name" value="Cyclin_N"/>
    <property type="match status" value="1"/>
</dbReference>
<dbReference type="PANTHER" id="PTHR10177">
    <property type="entry name" value="CYCLINS"/>
    <property type="match status" value="1"/>
</dbReference>
<sequence length="334" mass="37568">MSVSCSDCFSDLLCGEDSTIILSGGGDLSSEYSSDLDSPTAEVEEFIAGLLEDERDLAGISSRSTHQPIDSSVRGESVAWIFKVQRYYGFHPLTAYLSVNYFDRFLHSHHLPKMSGWPLQLLSVACLSLAAKMEEPLVPSLLDLQVEGAKFIFEPRTMQRMELLVLRVLDWRLRSISPFSYLCFFALKIDPTGTFTEFLTSRAKELFSQPFKRPASLNIDHLALLLQQYFVQQMICQISLSSLLNMLSHGVMDSTKIIFMSCHQLIRQMTFSIKPKSQPKVLPQLRVMPRASTIPSASSSSSSSSSSSFSFSLSYKRRKLNNSLWSDDEKGSYD</sequence>
<dbReference type="InterPro" id="IPR006671">
    <property type="entry name" value="Cyclin_N"/>
</dbReference>
<dbReference type="Gene3D" id="1.10.472.10">
    <property type="entry name" value="Cyclin-like"/>
    <property type="match status" value="1"/>
</dbReference>
<keyword evidence="3 5" id="KW-0195">Cyclin</keyword>
<dbReference type="AlphaFoldDB" id="A0AAW2QXB4"/>
<dbReference type="PROSITE" id="PS00292">
    <property type="entry name" value="CYCLINS"/>
    <property type="match status" value="1"/>
</dbReference>
<dbReference type="SMART" id="SM00385">
    <property type="entry name" value="CYCLIN"/>
    <property type="match status" value="1"/>
</dbReference>
<dbReference type="FunFam" id="1.10.472.10:FF:000034">
    <property type="entry name" value="D2/4-type cyclin"/>
    <property type="match status" value="1"/>
</dbReference>
<evidence type="ECO:0000256" key="4">
    <source>
        <dbReference type="ARBA" id="ARBA00023306"/>
    </source>
</evidence>